<dbReference type="Proteomes" id="UP000182100">
    <property type="component" value="Unassembled WGS sequence"/>
</dbReference>
<gene>
    <name evidence="3" type="ORF">SAMN05216505_101712</name>
</gene>
<evidence type="ECO:0000259" key="2">
    <source>
        <dbReference type="Pfam" id="PF13699"/>
    </source>
</evidence>
<evidence type="ECO:0000313" key="3">
    <source>
        <dbReference type="EMBL" id="SDC19134.1"/>
    </source>
</evidence>
<dbReference type="STRING" id="67344.SAMN05216505_101712"/>
<feature type="compositionally biased region" description="Basic and acidic residues" evidence="1">
    <location>
        <begin position="66"/>
        <end position="77"/>
    </location>
</feature>
<evidence type="ECO:0000256" key="1">
    <source>
        <dbReference type="SAM" id="MobiDB-lite"/>
    </source>
</evidence>
<feature type="compositionally biased region" description="Polar residues" evidence="1">
    <location>
        <begin position="1"/>
        <end position="10"/>
    </location>
</feature>
<feature type="domain" description="eCIS core" evidence="2">
    <location>
        <begin position="106"/>
        <end position="183"/>
    </location>
</feature>
<proteinExistence type="predicted"/>
<protein>
    <submittedName>
        <fullName evidence="3">VirD5 protein</fullName>
    </submittedName>
</protein>
<accession>A0A1G6JK83</accession>
<dbReference type="Pfam" id="PF13699">
    <property type="entry name" value="eCIS_core"/>
    <property type="match status" value="1"/>
</dbReference>
<dbReference type="AlphaFoldDB" id="A0A1G6JK83"/>
<organism evidence="3 4">
    <name type="scientific">Streptomyces prasinopilosus</name>
    <dbReference type="NCBI Taxonomy" id="67344"/>
    <lineage>
        <taxon>Bacteria</taxon>
        <taxon>Bacillati</taxon>
        <taxon>Actinomycetota</taxon>
        <taxon>Actinomycetes</taxon>
        <taxon>Kitasatosporales</taxon>
        <taxon>Streptomycetaceae</taxon>
        <taxon>Streptomyces</taxon>
    </lineage>
</organism>
<name>A0A1G6JK83_9ACTN</name>
<sequence>MRTRSSQQDPPTVAGARGAGRPSRQGHAGLAARLAATRSARLSPAELITLQRSAGNAAVGAMLREREESRRHDEHVHGPGCAHRAGTAPAVQRSAVLDTLRTPGEPLSDGVRAEMEARLGADFSDVRIHTDSAAHASATAVQAHAYTSGSHIVFQRSRYDGASEAGKRMLAHELTHVLQQREGPVMGTDLGDGTMVSDPSDRFEREAEQNAVRVMNKPAPVQRFAGRRPAGARSRPTEGATPVQRICSSPSCQDYYCQAGERCSYATPTYSVGQHGNKLKEQQRLSTTYNTKVSGASHQSEHVFGYRPLQGDSGLTRGKSAAAKQLENQAPAYQELKDAHRMHVGTGTSTTVDASGFNSQSYRDYQRSLFSSGEAGGVSAAAQLNSLGYAFNQTQPLDPTAPEVRAMNDSHLQMVNTMGGHGVSYAAADPAGQGAQVHNTAVSWEEQYEMRVAHYMSRFGFSFEQAKEQALKELGHLY</sequence>
<feature type="region of interest" description="Disordered" evidence="1">
    <location>
        <begin position="66"/>
        <end position="90"/>
    </location>
</feature>
<reference evidence="4" key="1">
    <citation type="submission" date="2016-10" db="EMBL/GenBank/DDBJ databases">
        <authorList>
            <person name="Varghese N."/>
            <person name="Submissions S."/>
        </authorList>
    </citation>
    <scope>NUCLEOTIDE SEQUENCE [LARGE SCALE GENOMIC DNA]</scope>
    <source>
        <strain evidence="4">CGMCC 4.3504</strain>
    </source>
</reference>
<evidence type="ECO:0000313" key="4">
    <source>
        <dbReference type="Proteomes" id="UP000182100"/>
    </source>
</evidence>
<keyword evidence="4" id="KW-1185">Reference proteome</keyword>
<feature type="region of interest" description="Disordered" evidence="1">
    <location>
        <begin position="1"/>
        <end position="29"/>
    </location>
</feature>
<dbReference type="InterPro" id="IPR006819">
    <property type="entry name" value="Agro_VirD5"/>
</dbReference>
<dbReference type="InterPro" id="IPR025295">
    <property type="entry name" value="eCIS_core_dom"/>
</dbReference>
<dbReference type="Pfam" id="PF04730">
    <property type="entry name" value="Agro_virD5"/>
    <property type="match status" value="1"/>
</dbReference>
<dbReference type="EMBL" id="FMZK01000001">
    <property type="protein sequence ID" value="SDC19134.1"/>
    <property type="molecule type" value="Genomic_DNA"/>
</dbReference>